<feature type="transmembrane region" description="Helical" evidence="2">
    <location>
        <begin position="141"/>
        <end position="163"/>
    </location>
</feature>
<evidence type="ECO:0008006" key="5">
    <source>
        <dbReference type="Google" id="ProtNLM"/>
    </source>
</evidence>
<feature type="transmembrane region" description="Helical" evidence="2">
    <location>
        <begin position="111"/>
        <end position="129"/>
    </location>
</feature>
<keyword evidence="4" id="KW-1185">Reference proteome</keyword>
<dbReference type="Proteomes" id="UP001189429">
    <property type="component" value="Unassembled WGS sequence"/>
</dbReference>
<reference evidence="3" key="1">
    <citation type="submission" date="2023-10" db="EMBL/GenBank/DDBJ databases">
        <authorList>
            <person name="Chen Y."/>
            <person name="Shah S."/>
            <person name="Dougan E. K."/>
            <person name="Thang M."/>
            <person name="Chan C."/>
        </authorList>
    </citation>
    <scope>NUCLEOTIDE SEQUENCE [LARGE SCALE GENOMIC DNA]</scope>
</reference>
<evidence type="ECO:0000256" key="2">
    <source>
        <dbReference type="SAM" id="Phobius"/>
    </source>
</evidence>
<keyword evidence="2" id="KW-0472">Membrane</keyword>
<organism evidence="3 4">
    <name type="scientific">Prorocentrum cordatum</name>
    <dbReference type="NCBI Taxonomy" id="2364126"/>
    <lineage>
        <taxon>Eukaryota</taxon>
        <taxon>Sar</taxon>
        <taxon>Alveolata</taxon>
        <taxon>Dinophyceae</taxon>
        <taxon>Prorocentrales</taxon>
        <taxon>Prorocentraceae</taxon>
        <taxon>Prorocentrum</taxon>
    </lineage>
</organism>
<feature type="region of interest" description="Disordered" evidence="1">
    <location>
        <begin position="389"/>
        <end position="413"/>
    </location>
</feature>
<feature type="transmembrane region" description="Helical" evidence="2">
    <location>
        <begin position="85"/>
        <end position="105"/>
    </location>
</feature>
<evidence type="ECO:0000313" key="3">
    <source>
        <dbReference type="EMBL" id="CAK0893378.1"/>
    </source>
</evidence>
<dbReference type="EMBL" id="CAUYUJ010019741">
    <property type="protein sequence ID" value="CAK0893378.1"/>
    <property type="molecule type" value="Genomic_DNA"/>
</dbReference>
<keyword evidence="2" id="KW-1133">Transmembrane helix</keyword>
<name>A0ABN9X271_9DINO</name>
<feature type="transmembrane region" description="Helical" evidence="2">
    <location>
        <begin position="59"/>
        <end position="78"/>
    </location>
</feature>
<feature type="region of interest" description="Disordered" evidence="1">
    <location>
        <begin position="427"/>
        <end position="460"/>
    </location>
</feature>
<evidence type="ECO:0000256" key="1">
    <source>
        <dbReference type="SAM" id="MobiDB-lite"/>
    </source>
</evidence>
<sequence length="460" mass="50167">MAEPVWGDSYAVPFLRMETRDPVWRGAGFACRAIRRWWRLTTDSHYLASSASRRTFWKYYWVTIVFWLALWLCLLCVGTVQFVGLGAALIQALMLCLLLSPAMAALPTTSLWSDFFISTMLCGIIWFVFLQAPMNAITMQLPLFILLCWAYGLHSCFVLQFSISGIICCCVCAPSLDLLIHVEAVAVMVPVFLLEWQSVSHFNKMQQVLNVLTDEQLIVNRSSGIVVSVSTGASDLIGEGAVGTQVSQFAHISDRAKMEHQFRTSRGQPSDSFLATLHCMDSNGIPTHEFEVRIITYEITGHLLHIALQLVGEVRLCHLDNRSAEQPPMSNSSAALALTEGPSLQGGRAAPAAHQGHWGDGQQLTVHGEEEAAAADHQSLGLLLGQASSEPSAVHRGRQGDGETSGHCGGSEASTCAEARWNAGKAVGMTRSQHPRAKWAGTAERKPPAKGAALRRRLAG</sequence>
<protein>
    <recommendedName>
        <fullName evidence="5">PAS domain-containing protein</fullName>
    </recommendedName>
</protein>
<evidence type="ECO:0000313" key="4">
    <source>
        <dbReference type="Proteomes" id="UP001189429"/>
    </source>
</evidence>
<feature type="non-terminal residue" evidence="3">
    <location>
        <position position="460"/>
    </location>
</feature>
<accession>A0ABN9X271</accession>
<gene>
    <name evidence="3" type="ORF">PCOR1329_LOCUS72734</name>
</gene>
<keyword evidence="2" id="KW-0812">Transmembrane</keyword>
<proteinExistence type="predicted"/>
<comment type="caution">
    <text evidence="3">The sequence shown here is derived from an EMBL/GenBank/DDBJ whole genome shotgun (WGS) entry which is preliminary data.</text>
</comment>